<dbReference type="InterPro" id="IPR005841">
    <property type="entry name" value="Alpha-D-phosphohexomutase_SF"/>
</dbReference>
<dbReference type="GO" id="GO:0016868">
    <property type="term" value="F:intramolecular phosphotransferase activity"/>
    <property type="evidence" value="ECO:0007669"/>
    <property type="project" value="InterPro"/>
</dbReference>
<dbReference type="InterPro" id="IPR036900">
    <property type="entry name" value="A-D-PHexomutase_C_sf"/>
</dbReference>
<feature type="domain" description="Alpha-D-phosphohexomutase alpha/beta/alpha" evidence="10">
    <location>
        <begin position="257"/>
        <end position="365"/>
    </location>
</feature>
<comment type="cofactor">
    <cofactor evidence="1">
        <name>Mg(2+)</name>
        <dbReference type="ChEBI" id="CHEBI:18420"/>
    </cofactor>
</comment>
<dbReference type="InterPro" id="IPR005846">
    <property type="entry name" value="A-D-PHexomutase_a/b/a-III"/>
</dbReference>
<dbReference type="InterPro" id="IPR005845">
    <property type="entry name" value="A-D-PHexomutase_a/b/a-II"/>
</dbReference>
<feature type="domain" description="Alpha-D-phosphohexomutase alpha/beta/alpha" evidence="9">
    <location>
        <begin position="153"/>
        <end position="249"/>
    </location>
</feature>
<evidence type="ECO:0000256" key="4">
    <source>
        <dbReference type="ARBA" id="ARBA00022723"/>
    </source>
</evidence>
<dbReference type="PANTHER" id="PTHR43771">
    <property type="entry name" value="PHOSPHOMANNOMUTASE"/>
    <property type="match status" value="1"/>
</dbReference>
<keyword evidence="4" id="KW-0479">Metal-binding</keyword>
<dbReference type="SUPFAM" id="SSF53738">
    <property type="entry name" value="Phosphoglucomutase, first 3 domains"/>
    <property type="match status" value="3"/>
</dbReference>
<dbReference type="InterPro" id="IPR005843">
    <property type="entry name" value="A-D-PHexomutase_C"/>
</dbReference>
<dbReference type="Pfam" id="PF02880">
    <property type="entry name" value="PGM_PMM_III"/>
    <property type="match status" value="1"/>
</dbReference>
<evidence type="ECO:0000259" key="8">
    <source>
        <dbReference type="Pfam" id="PF02878"/>
    </source>
</evidence>
<proteinExistence type="inferred from homology"/>
<dbReference type="Gene3D" id="3.40.120.10">
    <property type="entry name" value="Alpha-D-Glucose-1,6-Bisphosphate, subunit A, domain 3"/>
    <property type="match status" value="3"/>
</dbReference>
<dbReference type="AlphaFoldDB" id="A0A955LII7"/>
<comment type="caution">
    <text evidence="11">The sequence shown here is derived from an EMBL/GenBank/DDBJ whole genome shotgun (WGS) entry which is preliminary data.</text>
</comment>
<reference evidence="11" key="1">
    <citation type="submission" date="2020-04" db="EMBL/GenBank/DDBJ databases">
        <authorList>
            <person name="Zhang T."/>
        </authorList>
    </citation>
    <scope>NUCLEOTIDE SEQUENCE</scope>
    <source>
        <strain evidence="11">HKST-UBA01</strain>
    </source>
</reference>
<gene>
    <name evidence="11" type="ORF">KC571_03640</name>
</gene>
<dbReference type="PANTHER" id="PTHR43771:SF2">
    <property type="entry name" value="PHOSPHOMANNOMUTASE_PHOSPHOGLUCOMUTASE"/>
    <property type="match status" value="1"/>
</dbReference>
<dbReference type="Pfam" id="PF02879">
    <property type="entry name" value="PGM_PMM_II"/>
    <property type="match status" value="1"/>
</dbReference>
<keyword evidence="6" id="KW-0413">Isomerase</keyword>
<dbReference type="SUPFAM" id="SSF55957">
    <property type="entry name" value="Phosphoglucomutase, C-terminal domain"/>
    <property type="match status" value="1"/>
</dbReference>
<dbReference type="Pfam" id="PF00408">
    <property type="entry name" value="PGM_PMM_IV"/>
    <property type="match status" value="1"/>
</dbReference>
<comment type="similarity">
    <text evidence="2">Belongs to the phosphohexose mutase family.</text>
</comment>
<dbReference type="GO" id="GO:0005975">
    <property type="term" value="P:carbohydrate metabolic process"/>
    <property type="evidence" value="ECO:0007669"/>
    <property type="project" value="InterPro"/>
</dbReference>
<evidence type="ECO:0000256" key="6">
    <source>
        <dbReference type="ARBA" id="ARBA00023235"/>
    </source>
</evidence>
<dbReference type="InterPro" id="IPR016055">
    <property type="entry name" value="A-D-PHexomutase_a/b/a-I/II/III"/>
</dbReference>
<keyword evidence="5" id="KW-0460">Magnesium</keyword>
<organism evidence="11 12">
    <name type="scientific">candidate division WWE3 bacterium</name>
    <dbReference type="NCBI Taxonomy" id="2053526"/>
    <lineage>
        <taxon>Bacteria</taxon>
        <taxon>Katanobacteria</taxon>
    </lineage>
</organism>
<evidence type="ECO:0000259" key="7">
    <source>
        <dbReference type="Pfam" id="PF00408"/>
    </source>
</evidence>
<evidence type="ECO:0000313" key="11">
    <source>
        <dbReference type="EMBL" id="MCA9390471.1"/>
    </source>
</evidence>
<evidence type="ECO:0000259" key="9">
    <source>
        <dbReference type="Pfam" id="PF02879"/>
    </source>
</evidence>
<evidence type="ECO:0000256" key="3">
    <source>
        <dbReference type="ARBA" id="ARBA00022553"/>
    </source>
</evidence>
<feature type="domain" description="Alpha-D-phosphohexomutase C-terminal" evidence="7">
    <location>
        <begin position="370"/>
        <end position="440"/>
    </location>
</feature>
<dbReference type="CDD" id="cd03089">
    <property type="entry name" value="PMM_PGM"/>
    <property type="match status" value="1"/>
</dbReference>
<dbReference type="Pfam" id="PF02878">
    <property type="entry name" value="PGM_PMM_I"/>
    <property type="match status" value="1"/>
</dbReference>
<evidence type="ECO:0000256" key="2">
    <source>
        <dbReference type="ARBA" id="ARBA00010231"/>
    </source>
</evidence>
<evidence type="ECO:0000256" key="5">
    <source>
        <dbReference type="ARBA" id="ARBA00022842"/>
    </source>
</evidence>
<evidence type="ECO:0000256" key="1">
    <source>
        <dbReference type="ARBA" id="ARBA00001946"/>
    </source>
</evidence>
<evidence type="ECO:0000313" key="12">
    <source>
        <dbReference type="Proteomes" id="UP000701698"/>
    </source>
</evidence>
<dbReference type="EMBL" id="JAGQKX010000104">
    <property type="protein sequence ID" value="MCA9390471.1"/>
    <property type="molecule type" value="Genomic_DNA"/>
</dbReference>
<dbReference type="InterPro" id="IPR005844">
    <property type="entry name" value="A-D-PHexomutase_a/b/a-I"/>
</dbReference>
<accession>A0A955LII7</accession>
<evidence type="ECO:0000259" key="10">
    <source>
        <dbReference type="Pfam" id="PF02880"/>
    </source>
</evidence>
<dbReference type="Proteomes" id="UP000701698">
    <property type="component" value="Unassembled WGS sequence"/>
</dbReference>
<dbReference type="PRINTS" id="PR00509">
    <property type="entry name" value="PGMPMM"/>
</dbReference>
<reference evidence="11" key="2">
    <citation type="journal article" date="2021" name="Microbiome">
        <title>Successional dynamics and alternative stable states in a saline activated sludge microbial community over 9 years.</title>
        <authorList>
            <person name="Wang Y."/>
            <person name="Ye J."/>
            <person name="Ju F."/>
            <person name="Liu L."/>
            <person name="Boyd J.A."/>
            <person name="Deng Y."/>
            <person name="Parks D.H."/>
            <person name="Jiang X."/>
            <person name="Yin X."/>
            <person name="Woodcroft B.J."/>
            <person name="Tyson G.W."/>
            <person name="Hugenholtz P."/>
            <person name="Polz M.F."/>
            <person name="Zhang T."/>
        </authorList>
    </citation>
    <scope>NUCLEOTIDE SEQUENCE</scope>
    <source>
        <strain evidence="11">HKST-UBA01</strain>
    </source>
</reference>
<keyword evidence="3" id="KW-0597">Phosphoprotein</keyword>
<sequence length="462" mass="52219">MNEKIFRAYDIRGLIGVDLEPQDALLIGKGFGTYIQHQFDGNRVVVGHDNRYSSPQLNDYFIQGVMSTGCKVTDIGLAITPLVHYAVIKHQFDAGCIITASHNPKEYNGFRFDGPNCHPIYNDALQEIRRIIEQNDFIQGNGDIDYMEIFDMYANDISKRINIQRKLKVVIDCGNGAASEFAPRLYESLGVDVIQQHCVLHGDFPYHTADPEQKINMSDSIMRVGQEKADLAIGFDTDGDRFGIIDENGKMYANDLVLIPLAKDVIRRFPGSKVIFDVKSSYVLAEEIQKAGGEPVMIRTGHPYFRHAMTEDQKILIGGEVSSHTYIRDNYYGFDDGLFAGLRVLELLSQTHEPFSHFYKDVAETFSTEEIRLPVPDDQKFVVVNGVRKSFEHNWEVITIDGVRAKFGERAWALVRASNTSPYITVRFEAESEAKLKEIIEITSSRLQQYPVVDITNLSALI</sequence>
<protein>
    <submittedName>
        <fullName evidence="11">Phosphomannomutase/phosphoglucomutase</fullName>
    </submittedName>
</protein>
<dbReference type="Gene3D" id="3.30.310.50">
    <property type="entry name" value="Alpha-D-phosphohexomutase, C-terminal domain"/>
    <property type="match status" value="1"/>
</dbReference>
<dbReference type="GO" id="GO:0046872">
    <property type="term" value="F:metal ion binding"/>
    <property type="evidence" value="ECO:0007669"/>
    <property type="project" value="UniProtKB-KW"/>
</dbReference>
<name>A0A955LII7_UNCKA</name>
<feature type="domain" description="Alpha-D-phosphohexomutase alpha/beta/alpha" evidence="8">
    <location>
        <begin position="4"/>
        <end position="137"/>
    </location>
</feature>